<dbReference type="AlphaFoldDB" id="A0A5J4TYK4"/>
<gene>
    <name evidence="1" type="ORF">EZS28_041464</name>
</gene>
<comment type="caution">
    <text evidence="1">The sequence shown here is derived from an EMBL/GenBank/DDBJ whole genome shotgun (WGS) entry which is preliminary data.</text>
</comment>
<organism evidence="1 2">
    <name type="scientific">Streblomastix strix</name>
    <dbReference type="NCBI Taxonomy" id="222440"/>
    <lineage>
        <taxon>Eukaryota</taxon>
        <taxon>Metamonada</taxon>
        <taxon>Preaxostyla</taxon>
        <taxon>Oxymonadida</taxon>
        <taxon>Streblomastigidae</taxon>
        <taxon>Streblomastix</taxon>
    </lineage>
</organism>
<reference evidence="1 2" key="1">
    <citation type="submission" date="2019-03" db="EMBL/GenBank/DDBJ databases">
        <title>Single cell metagenomics reveals metabolic interactions within the superorganism composed of flagellate Streblomastix strix and complex community of Bacteroidetes bacteria on its surface.</title>
        <authorList>
            <person name="Treitli S.C."/>
            <person name="Kolisko M."/>
            <person name="Husnik F."/>
            <person name="Keeling P."/>
            <person name="Hampl V."/>
        </authorList>
    </citation>
    <scope>NUCLEOTIDE SEQUENCE [LARGE SCALE GENOMIC DNA]</scope>
    <source>
        <strain evidence="1">ST1C</strain>
    </source>
</reference>
<sequence length="146" mass="16173">LEPFPIKKKPFIMSSFQFTTPLNREKDGEVAGPEIQQLPIDNEIKTTPEISTSETENQNQSCNTAIALVDTPSGLALLSLLFDFEHKKVSLHSFAIAAIPPQASRIMPVLDENRAMKTLKGEYINLLNRVRSADVNIVKGVLAKIK</sequence>
<protein>
    <submittedName>
        <fullName evidence="1">Uncharacterized protein</fullName>
    </submittedName>
</protein>
<evidence type="ECO:0000313" key="1">
    <source>
        <dbReference type="EMBL" id="KAA6363009.1"/>
    </source>
</evidence>
<dbReference type="EMBL" id="SNRW01023441">
    <property type="protein sequence ID" value="KAA6363009.1"/>
    <property type="molecule type" value="Genomic_DNA"/>
</dbReference>
<name>A0A5J4TYK4_9EUKA</name>
<dbReference type="Proteomes" id="UP000324800">
    <property type="component" value="Unassembled WGS sequence"/>
</dbReference>
<evidence type="ECO:0000313" key="2">
    <source>
        <dbReference type="Proteomes" id="UP000324800"/>
    </source>
</evidence>
<proteinExistence type="predicted"/>
<feature type="non-terminal residue" evidence="1">
    <location>
        <position position="1"/>
    </location>
</feature>
<accession>A0A5J4TYK4</accession>